<sequence>MAPTSYNRPVAQGRSQQHNGNRNYQASGSIIEYQYVMDSEPLNQTRERVAVHGYRIDNLSASHQAALREQERMRREAAALRHRQEMERQREAEFRRQQAMQMQQQRRMQAELRNRQAFVAQQVNAERFRERQLERREGMMENRERWFEQNVMANMNRRRN</sequence>
<comment type="caution">
    <text evidence="3">The sequence shown here is derived from an EMBL/GenBank/DDBJ whole genome shotgun (WGS) entry which is preliminary data.</text>
</comment>
<reference evidence="3 4" key="1">
    <citation type="journal article" date="2016" name="Genome Biol. Evol.">
        <title>Divergent and convergent evolution of fungal pathogenicity.</title>
        <authorList>
            <person name="Shang Y."/>
            <person name="Xiao G."/>
            <person name="Zheng P."/>
            <person name="Cen K."/>
            <person name="Zhan S."/>
            <person name="Wang C."/>
        </authorList>
    </citation>
    <scope>NUCLEOTIDE SEQUENCE [LARGE SCALE GENOMIC DNA]</scope>
    <source>
        <strain evidence="3 4">RCEF 264</strain>
    </source>
</reference>
<keyword evidence="4" id="KW-1185">Reference proteome</keyword>
<name>A0A162MAQ5_9HYPO</name>
<dbReference type="AlphaFoldDB" id="A0A162MAQ5"/>
<dbReference type="Proteomes" id="UP000076874">
    <property type="component" value="Unassembled WGS sequence"/>
</dbReference>
<evidence type="ECO:0000256" key="1">
    <source>
        <dbReference type="SAM" id="Coils"/>
    </source>
</evidence>
<evidence type="ECO:0000313" key="3">
    <source>
        <dbReference type="EMBL" id="OAA53450.1"/>
    </source>
</evidence>
<keyword evidence="1" id="KW-0175">Coiled coil</keyword>
<proteinExistence type="predicted"/>
<organism evidence="3 4">
    <name type="scientific">Niveomyces insectorum RCEF 264</name>
    <dbReference type="NCBI Taxonomy" id="1081102"/>
    <lineage>
        <taxon>Eukaryota</taxon>
        <taxon>Fungi</taxon>
        <taxon>Dikarya</taxon>
        <taxon>Ascomycota</taxon>
        <taxon>Pezizomycotina</taxon>
        <taxon>Sordariomycetes</taxon>
        <taxon>Hypocreomycetidae</taxon>
        <taxon>Hypocreales</taxon>
        <taxon>Cordycipitaceae</taxon>
        <taxon>Niveomyces</taxon>
    </lineage>
</organism>
<accession>A0A162MAQ5</accession>
<gene>
    <name evidence="3" type="ORF">SPI_09378</name>
</gene>
<feature type="coiled-coil region" evidence="1">
    <location>
        <begin position="56"/>
        <end position="83"/>
    </location>
</feature>
<evidence type="ECO:0000313" key="4">
    <source>
        <dbReference type="Proteomes" id="UP000076874"/>
    </source>
</evidence>
<protein>
    <submittedName>
        <fullName evidence="3">Uncharacterized protein</fullName>
    </submittedName>
</protein>
<dbReference type="EMBL" id="AZHD01000029">
    <property type="protein sequence ID" value="OAA53450.1"/>
    <property type="molecule type" value="Genomic_DNA"/>
</dbReference>
<evidence type="ECO:0000256" key="2">
    <source>
        <dbReference type="SAM" id="MobiDB-lite"/>
    </source>
</evidence>
<feature type="region of interest" description="Disordered" evidence="2">
    <location>
        <begin position="1"/>
        <end position="23"/>
    </location>
</feature>